<proteinExistence type="predicted"/>
<dbReference type="OrthoDB" id="1882482at2"/>
<feature type="binding site" evidence="1">
    <location>
        <position position="221"/>
    </location>
    <ligand>
        <name>Zn(2+)</name>
        <dbReference type="ChEBI" id="CHEBI:29105"/>
    </ligand>
</feature>
<dbReference type="CDD" id="cd04793">
    <property type="entry name" value="LanC"/>
    <property type="match status" value="1"/>
</dbReference>
<name>A0A561EXC3_9ACTN</name>
<keyword evidence="1" id="KW-0479">Metal-binding</keyword>
<evidence type="ECO:0000313" key="3">
    <source>
        <dbReference type="EMBL" id="TWE20258.1"/>
    </source>
</evidence>
<dbReference type="GO" id="GO:0031179">
    <property type="term" value="P:peptide modification"/>
    <property type="evidence" value="ECO:0007669"/>
    <property type="project" value="InterPro"/>
</dbReference>
<dbReference type="Gene3D" id="1.50.10.20">
    <property type="match status" value="1"/>
</dbReference>
<comment type="caution">
    <text evidence="3">The sequence shown here is derived from an EMBL/GenBank/DDBJ whole genome shotgun (WGS) entry which is preliminary data.</text>
</comment>
<dbReference type="Pfam" id="PF05147">
    <property type="entry name" value="LANC_like"/>
    <property type="match status" value="1"/>
</dbReference>
<dbReference type="InterPro" id="IPR033889">
    <property type="entry name" value="LanC"/>
</dbReference>
<sequence>MKDIPDKPTEAVAHTDEACSVRQCTPPDPHRGKLFKLTGIGAHLLRHHRDAELLRDVLAYLVRLTDPLPNGLPGWWTHLAPAGYRSPEYLGGHGNLGLAHGISGPLALLSLATRQGVTVLGQPVAIRRALAWLDAWRQDGPNGPWWPEVVTRPDEASRRTRQREPLRPSWCYGTLGLARAQQLAALVLADTARKQLAEAAVLGCLSDPVQLGRVTDGGLCHGTAGLYQSMWRIAQDSTGPAFAGHRSRWRRSCRRRARSWWACSTGPPAPAWPATPPAPTRRCPAGTPACSSTDRRGKCRDDNFQNGLKHLPIRWRRDG</sequence>
<dbReference type="PRINTS" id="PR01955">
    <property type="entry name" value="LANCFRANKIA"/>
</dbReference>
<gene>
    <name evidence="3" type="ORF">FB465_5405</name>
</gene>
<evidence type="ECO:0000313" key="4">
    <source>
        <dbReference type="Proteomes" id="UP000318416"/>
    </source>
</evidence>
<dbReference type="Proteomes" id="UP000318416">
    <property type="component" value="Unassembled WGS sequence"/>
</dbReference>
<dbReference type="InterPro" id="IPR007822">
    <property type="entry name" value="LANC-like"/>
</dbReference>
<keyword evidence="1" id="KW-0862">Zinc</keyword>
<dbReference type="PRINTS" id="PR01950">
    <property type="entry name" value="LANCSUPER"/>
</dbReference>
<reference evidence="3 4" key="1">
    <citation type="submission" date="2019-06" db="EMBL/GenBank/DDBJ databases">
        <title>Sequencing the genomes of 1000 actinobacteria strains.</title>
        <authorList>
            <person name="Klenk H.-P."/>
        </authorList>
    </citation>
    <scope>NUCLEOTIDE SEQUENCE [LARGE SCALE GENOMIC DNA]</scope>
    <source>
        <strain evidence="3 4">DSM 41649</strain>
    </source>
</reference>
<dbReference type="SUPFAM" id="SSF158745">
    <property type="entry name" value="LanC-like"/>
    <property type="match status" value="1"/>
</dbReference>
<accession>A0A561EXC3</accession>
<protein>
    <submittedName>
        <fullName evidence="3">Lanthionine synthetase-like protein</fullName>
    </submittedName>
</protein>
<evidence type="ECO:0000256" key="1">
    <source>
        <dbReference type="PIRSR" id="PIRSR607822-1"/>
    </source>
</evidence>
<dbReference type="AlphaFoldDB" id="A0A561EXC3"/>
<dbReference type="SMART" id="SM01260">
    <property type="entry name" value="LANC_like"/>
    <property type="match status" value="1"/>
</dbReference>
<evidence type="ECO:0000256" key="2">
    <source>
        <dbReference type="SAM" id="MobiDB-lite"/>
    </source>
</evidence>
<feature type="compositionally biased region" description="Low complexity" evidence="2">
    <location>
        <begin position="280"/>
        <end position="289"/>
    </location>
</feature>
<dbReference type="GO" id="GO:0046872">
    <property type="term" value="F:metal ion binding"/>
    <property type="evidence" value="ECO:0007669"/>
    <property type="project" value="UniProtKB-KW"/>
</dbReference>
<feature type="binding site" evidence="1">
    <location>
        <position position="220"/>
    </location>
    <ligand>
        <name>Zn(2+)</name>
        <dbReference type="ChEBI" id="CHEBI:29105"/>
    </ligand>
</feature>
<dbReference type="EMBL" id="VIVR01000001">
    <property type="protein sequence ID" value="TWE20258.1"/>
    <property type="molecule type" value="Genomic_DNA"/>
</dbReference>
<keyword evidence="4" id="KW-1185">Reference proteome</keyword>
<feature type="region of interest" description="Disordered" evidence="2">
    <location>
        <begin position="271"/>
        <end position="296"/>
    </location>
</feature>
<feature type="binding site" evidence="1">
    <location>
        <position position="171"/>
    </location>
    <ligand>
        <name>Zn(2+)</name>
        <dbReference type="ChEBI" id="CHEBI:29105"/>
    </ligand>
</feature>
<organism evidence="3 4">
    <name type="scientific">Kitasatospora atroaurantiaca</name>
    <dbReference type="NCBI Taxonomy" id="285545"/>
    <lineage>
        <taxon>Bacteria</taxon>
        <taxon>Bacillati</taxon>
        <taxon>Actinomycetota</taxon>
        <taxon>Actinomycetes</taxon>
        <taxon>Kitasatosporales</taxon>
        <taxon>Streptomycetaceae</taxon>
        <taxon>Kitasatospora</taxon>
    </lineage>
</organism>